<evidence type="ECO:0000256" key="4">
    <source>
        <dbReference type="SAM" id="SignalP"/>
    </source>
</evidence>
<dbReference type="InterPro" id="IPR050958">
    <property type="entry name" value="Cell_Adh-Cytoskel_Orgn"/>
</dbReference>
<evidence type="ECO:0000259" key="5">
    <source>
        <dbReference type="PROSITE" id="PS50835"/>
    </source>
</evidence>
<dbReference type="EMBL" id="OU892282">
    <property type="protein sequence ID" value="CAG9770361.1"/>
    <property type="molecule type" value="Genomic_DNA"/>
</dbReference>
<name>A0A9N9QQN7_9CUCU</name>
<dbReference type="Gene3D" id="2.60.40.10">
    <property type="entry name" value="Immunoglobulins"/>
    <property type="match status" value="2"/>
</dbReference>
<protein>
    <recommendedName>
        <fullName evidence="5">Ig-like domain-containing protein</fullName>
    </recommendedName>
</protein>
<dbReference type="InterPro" id="IPR003599">
    <property type="entry name" value="Ig_sub"/>
</dbReference>
<dbReference type="GO" id="GO:0005886">
    <property type="term" value="C:plasma membrane"/>
    <property type="evidence" value="ECO:0007669"/>
    <property type="project" value="TreeGrafter"/>
</dbReference>
<dbReference type="Pfam" id="PF07679">
    <property type="entry name" value="I-set"/>
    <property type="match status" value="1"/>
</dbReference>
<accession>A0A9N9QQN7</accession>
<keyword evidence="2" id="KW-1015">Disulfide bond</keyword>
<dbReference type="SUPFAM" id="SSF48726">
    <property type="entry name" value="Immunoglobulin"/>
    <property type="match status" value="2"/>
</dbReference>
<dbReference type="InterPro" id="IPR003598">
    <property type="entry name" value="Ig_sub2"/>
</dbReference>
<evidence type="ECO:0000256" key="3">
    <source>
        <dbReference type="ARBA" id="ARBA00023319"/>
    </source>
</evidence>
<keyword evidence="7" id="KW-1185">Reference proteome</keyword>
<keyword evidence="3" id="KW-0393">Immunoglobulin domain</keyword>
<reference evidence="6" key="1">
    <citation type="submission" date="2022-01" db="EMBL/GenBank/DDBJ databases">
        <authorList>
            <person name="King R."/>
        </authorList>
    </citation>
    <scope>NUCLEOTIDE SEQUENCE</scope>
</reference>
<dbReference type="PANTHER" id="PTHR45080">
    <property type="entry name" value="CONTACTIN 5"/>
    <property type="match status" value="1"/>
</dbReference>
<feature type="chain" id="PRO_5040261561" description="Ig-like domain-containing protein" evidence="4">
    <location>
        <begin position="26"/>
        <end position="272"/>
    </location>
</feature>
<dbReference type="FunFam" id="2.60.40.10:FF:000032">
    <property type="entry name" value="palladin isoform X1"/>
    <property type="match status" value="1"/>
</dbReference>
<dbReference type="Pfam" id="PF13927">
    <property type="entry name" value="Ig_3"/>
    <property type="match status" value="1"/>
</dbReference>
<feature type="signal peptide" evidence="4">
    <location>
        <begin position="1"/>
        <end position="25"/>
    </location>
</feature>
<dbReference type="InterPro" id="IPR013098">
    <property type="entry name" value="Ig_I-set"/>
</dbReference>
<feature type="domain" description="Ig-like" evidence="5">
    <location>
        <begin position="179"/>
        <end position="261"/>
    </location>
</feature>
<evidence type="ECO:0000256" key="2">
    <source>
        <dbReference type="ARBA" id="ARBA00023157"/>
    </source>
</evidence>
<evidence type="ECO:0000256" key="1">
    <source>
        <dbReference type="ARBA" id="ARBA00022729"/>
    </source>
</evidence>
<dbReference type="GO" id="GO:0007156">
    <property type="term" value="P:homophilic cell adhesion via plasma membrane adhesion molecules"/>
    <property type="evidence" value="ECO:0007669"/>
    <property type="project" value="TreeGrafter"/>
</dbReference>
<evidence type="ECO:0000313" key="6">
    <source>
        <dbReference type="EMBL" id="CAG9770361.1"/>
    </source>
</evidence>
<dbReference type="SMART" id="SM00408">
    <property type="entry name" value="IGc2"/>
    <property type="match status" value="2"/>
</dbReference>
<proteinExistence type="predicted"/>
<dbReference type="InterPro" id="IPR036179">
    <property type="entry name" value="Ig-like_dom_sf"/>
</dbReference>
<dbReference type="AlphaFoldDB" id="A0A9N9QQN7"/>
<dbReference type="PANTHER" id="PTHR45080:SF8">
    <property type="entry name" value="IG-LIKE DOMAIN-CONTAINING PROTEIN"/>
    <property type="match status" value="1"/>
</dbReference>
<dbReference type="Proteomes" id="UP001152799">
    <property type="component" value="Chromosome 6"/>
</dbReference>
<dbReference type="OrthoDB" id="6138780at2759"/>
<dbReference type="InterPro" id="IPR007110">
    <property type="entry name" value="Ig-like_dom"/>
</dbReference>
<organism evidence="6 7">
    <name type="scientific">Ceutorhynchus assimilis</name>
    <name type="common">cabbage seed weevil</name>
    <dbReference type="NCBI Taxonomy" id="467358"/>
    <lineage>
        <taxon>Eukaryota</taxon>
        <taxon>Metazoa</taxon>
        <taxon>Ecdysozoa</taxon>
        <taxon>Arthropoda</taxon>
        <taxon>Hexapoda</taxon>
        <taxon>Insecta</taxon>
        <taxon>Pterygota</taxon>
        <taxon>Neoptera</taxon>
        <taxon>Endopterygota</taxon>
        <taxon>Coleoptera</taxon>
        <taxon>Polyphaga</taxon>
        <taxon>Cucujiformia</taxon>
        <taxon>Curculionidae</taxon>
        <taxon>Ceutorhynchinae</taxon>
        <taxon>Ceutorhynchus</taxon>
    </lineage>
</organism>
<dbReference type="InterPro" id="IPR013783">
    <property type="entry name" value="Ig-like_fold"/>
</dbReference>
<dbReference type="CDD" id="cd00096">
    <property type="entry name" value="Ig"/>
    <property type="match status" value="1"/>
</dbReference>
<evidence type="ECO:0000313" key="7">
    <source>
        <dbReference type="Proteomes" id="UP001152799"/>
    </source>
</evidence>
<feature type="domain" description="Ig-like" evidence="5">
    <location>
        <begin position="60"/>
        <end position="150"/>
    </location>
</feature>
<dbReference type="PROSITE" id="PS50835">
    <property type="entry name" value="IG_LIKE"/>
    <property type="match status" value="2"/>
</dbReference>
<dbReference type="SMART" id="SM00409">
    <property type="entry name" value="IG"/>
    <property type="match status" value="2"/>
</dbReference>
<keyword evidence="1 4" id="KW-0732">Signal</keyword>
<sequence>MANVKQKMVKLSVLFTTLCLHVAYSRRLTDDIDNEVSALPAGNLGTFEYKTTSYVKITQPPVPVVQRNVGTHVELHCEAMGSPPPTIQWYKGHMRITENESFEDNNYIVDRSPGFAKVASRLVINYVLPRHQDNYYCVAEAGSQVDRKMSALVVPNARGREMNFTQLIASKILGAHHHPRVTFWAPAYMDVIGSDVILPCKSVGNPKPELMWIDPNNKQVTSDEKFEVMQDGELSIRSISWDDMGVYTCIIRNSVGEDSVETFLYPMQESSK</sequence>
<gene>
    <name evidence="6" type="ORF">CEUTPL_LOCUS10816</name>
</gene>